<comment type="catalytic activity">
    <reaction evidence="6">
        <text>a 2'-deoxyadenosine in DNA + S-adenosyl-L-methionine = an N(6)-methyl-2'-deoxyadenosine in DNA + S-adenosyl-L-homocysteine + H(+)</text>
        <dbReference type="Rhea" id="RHEA:15197"/>
        <dbReference type="Rhea" id="RHEA-COMP:12418"/>
        <dbReference type="Rhea" id="RHEA-COMP:12419"/>
        <dbReference type="ChEBI" id="CHEBI:15378"/>
        <dbReference type="ChEBI" id="CHEBI:57856"/>
        <dbReference type="ChEBI" id="CHEBI:59789"/>
        <dbReference type="ChEBI" id="CHEBI:90615"/>
        <dbReference type="ChEBI" id="CHEBI:90616"/>
        <dbReference type="EC" id="2.1.1.72"/>
    </reaction>
</comment>
<dbReference type="GO" id="GO:0003676">
    <property type="term" value="F:nucleic acid binding"/>
    <property type="evidence" value="ECO:0007669"/>
    <property type="project" value="InterPro"/>
</dbReference>
<evidence type="ECO:0000256" key="6">
    <source>
        <dbReference type="ARBA" id="ARBA00047942"/>
    </source>
</evidence>
<dbReference type="SUPFAM" id="SSF53335">
    <property type="entry name" value="S-adenosyl-L-methionine-dependent methyltransferases"/>
    <property type="match status" value="1"/>
</dbReference>
<protein>
    <recommendedName>
        <fullName evidence="2">site-specific DNA-methyltransferase (adenine-specific)</fullName>
        <ecNumber evidence="2">2.1.1.72</ecNumber>
    </recommendedName>
</protein>
<dbReference type="InterPro" id="IPR002052">
    <property type="entry name" value="DNA_methylase_N6_adenine_CS"/>
</dbReference>
<accession>A0A6J6C7I8</accession>
<comment type="similarity">
    <text evidence="1">Belongs to the N(4)/N(6)-methyltransferase family.</text>
</comment>
<dbReference type="GO" id="GO:0009007">
    <property type="term" value="F:site-specific DNA-methyltransferase (adenine-specific) activity"/>
    <property type="evidence" value="ECO:0007669"/>
    <property type="project" value="UniProtKB-EC"/>
</dbReference>
<proteinExistence type="inferred from homology"/>
<keyword evidence="3" id="KW-0489">Methyltransferase</keyword>
<keyword evidence="4" id="KW-0808">Transferase</keyword>
<dbReference type="InterPro" id="IPR050953">
    <property type="entry name" value="N4_N6_ade-DNA_methylase"/>
</dbReference>
<dbReference type="InterPro" id="IPR029063">
    <property type="entry name" value="SAM-dependent_MTases_sf"/>
</dbReference>
<dbReference type="EMBL" id="CAEZSR010000017">
    <property type="protein sequence ID" value="CAB4547216.1"/>
    <property type="molecule type" value="Genomic_DNA"/>
</dbReference>
<evidence type="ECO:0000256" key="2">
    <source>
        <dbReference type="ARBA" id="ARBA00011900"/>
    </source>
</evidence>
<dbReference type="GO" id="GO:0032259">
    <property type="term" value="P:methylation"/>
    <property type="evidence" value="ECO:0007669"/>
    <property type="project" value="UniProtKB-KW"/>
</dbReference>
<evidence type="ECO:0000313" key="8">
    <source>
        <dbReference type="EMBL" id="CAB4547216.1"/>
    </source>
</evidence>
<dbReference type="AlphaFoldDB" id="A0A6J6C7I8"/>
<feature type="domain" description="Type II methyltransferase M.TaqI-like" evidence="7">
    <location>
        <begin position="209"/>
        <end position="309"/>
    </location>
</feature>
<organism evidence="8">
    <name type="scientific">freshwater metagenome</name>
    <dbReference type="NCBI Taxonomy" id="449393"/>
    <lineage>
        <taxon>unclassified sequences</taxon>
        <taxon>metagenomes</taxon>
        <taxon>ecological metagenomes</taxon>
    </lineage>
</organism>
<gene>
    <name evidence="8" type="ORF">UFOPK1493_00774</name>
</gene>
<dbReference type="PANTHER" id="PTHR33841:SF5">
    <property type="entry name" value="DNA METHYLASE (MODIFICATION METHYLASE) (METHYLTRANSFERASE)-RELATED"/>
    <property type="match status" value="1"/>
</dbReference>
<dbReference type="Gene3D" id="3.40.50.150">
    <property type="entry name" value="Vaccinia Virus protein VP39"/>
    <property type="match status" value="1"/>
</dbReference>
<evidence type="ECO:0000256" key="4">
    <source>
        <dbReference type="ARBA" id="ARBA00022679"/>
    </source>
</evidence>
<dbReference type="PROSITE" id="PS00092">
    <property type="entry name" value="N6_MTASE"/>
    <property type="match status" value="1"/>
</dbReference>
<dbReference type="InterPro" id="IPR011639">
    <property type="entry name" value="MethylTrfase_TaqI-like_dom"/>
</dbReference>
<keyword evidence="5" id="KW-0949">S-adenosyl-L-methionine</keyword>
<dbReference type="Pfam" id="PF07669">
    <property type="entry name" value="Eco57I"/>
    <property type="match status" value="1"/>
</dbReference>
<evidence type="ECO:0000256" key="5">
    <source>
        <dbReference type="ARBA" id="ARBA00022691"/>
    </source>
</evidence>
<dbReference type="EC" id="2.1.1.72" evidence="2"/>
<dbReference type="CDD" id="cd02440">
    <property type="entry name" value="AdoMet_MTases"/>
    <property type="match status" value="1"/>
</dbReference>
<reference evidence="8" key="1">
    <citation type="submission" date="2020-05" db="EMBL/GenBank/DDBJ databases">
        <authorList>
            <person name="Chiriac C."/>
            <person name="Salcher M."/>
            <person name="Ghai R."/>
            <person name="Kavagutti S V."/>
        </authorList>
    </citation>
    <scope>NUCLEOTIDE SEQUENCE</scope>
</reference>
<dbReference type="GO" id="GO:0006304">
    <property type="term" value="P:DNA modification"/>
    <property type="evidence" value="ECO:0007669"/>
    <property type="project" value="InterPro"/>
</dbReference>
<evidence type="ECO:0000259" key="7">
    <source>
        <dbReference type="Pfam" id="PF07669"/>
    </source>
</evidence>
<dbReference type="PANTHER" id="PTHR33841">
    <property type="entry name" value="DNA METHYLTRANSFERASE YEEA-RELATED"/>
    <property type="match status" value="1"/>
</dbReference>
<name>A0A6J6C7I8_9ZZZZ</name>
<dbReference type="PRINTS" id="PR00507">
    <property type="entry name" value="N12N6MTFRASE"/>
</dbReference>
<sequence length="590" mass="64709">MRRGCEVHTLSKRPVLRVGSTRRCSHSCSPRCSHVDQPTCPLSLRPARELSHVDASLGGYPDRRSVLVLPPKPRTMSHPCAILSAMTLEIDSLTEVVETRRQLASQSLDPTRRADMGQFFTPEPVAMFLASMFDLRDRPATLLDPGAGVGSLTAAFVARWADECDSQLHATACEVDDSLHGDLRTTLGECELHASLTTDLLGESFIEWGTDRLAGIRLTEPPGFDFVIQNPPYRKLAADSHDRRLLRASGVDAPNLYAAFLALGARLLAPGGQMVAITPRSFANGPYFKRFRQDLLQWVSLRHIHVYDSRDTAFADAAVLQENVIVRVERTSHRGPVRITSSVSPAATAMTARDVPYAEVVRPDDPEQFIHLSPHAQHADIASALAALPDTVASLNLKVSTGRVVDFRVREHLRQAPDADTAPLVYPTHLRESSVEWPKETKKPNALVRCSETESLMLPAGCYVLVKRFSAKEERRRVVASLVRDGDLPGEVWAFENHLNVFHLGNRGLPLSLAAGLVVWLNSTSVDLAFRQFSGHTQVNATDLRNMRYPSAGELVALGDAAGLAHLTQDKVDALVSEHVAGVRSRATNA</sequence>
<evidence type="ECO:0000256" key="3">
    <source>
        <dbReference type="ARBA" id="ARBA00022603"/>
    </source>
</evidence>
<evidence type="ECO:0000256" key="1">
    <source>
        <dbReference type="ARBA" id="ARBA00006594"/>
    </source>
</evidence>